<organism evidence="8 9">
    <name type="scientific">Pseudonocardia adelaidensis</name>
    <dbReference type="NCBI Taxonomy" id="648754"/>
    <lineage>
        <taxon>Bacteria</taxon>
        <taxon>Bacillati</taxon>
        <taxon>Actinomycetota</taxon>
        <taxon>Actinomycetes</taxon>
        <taxon>Pseudonocardiales</taxon>
        <taxon>Pseudonocardiaceae</taxon>
        <taxon>Pseudonocardia</taxon>
    </lineage>
</organism>
<keyword evidence="5 6" id="KW-0472">Membrane</keyword>
<keyword evidence="4 6" id="KW-1133">Transmembrane helix</keyword>
<feature type="domain" description="Major facilitator superfamily (MFS) profile" evidence="7">
    <location>
        <begin position="1"/>
        <end position="406"/>
    </location>
</feature>
<evidence type="ECO:0000256" key="6">
    <source>
        <dbReference type="SAM" id="Phobius"/>
    </source>
</evidence>
<proteinExistence type="predicted"/>
<dbReference type="Pfam" id="PF07690">
    <property type="entry name" value="MFS_1"/>
    <property type="match status" value="1"/>
</dbReference>
<comment type="caution">
    <text evidence="8">The sequence shown here is derived from an EMBL/GenBank/DDBJ whole genome shotgun (WGS) entry which is preliminary data.</text>
</comment>
<feature type="transmembrane region" description="Helical" evidence="6">
    <location>
        <begin position="263"/>
        <end position="287"/>
    </location>
</feature>
<evidence type="ECO:0000256" key="4">
    <source>
        <dbReference type="ARBA" id="ARBA00022989"/>
    </source>
</evidence>
<evidence type="ECO:0000256" key="3">
    <source>
        <dbReference type="ARBA" id="ARBA00022692"/>
    </source>
</evidence>
<dbReference type="RefSeq" id="WP_345604973.1">
    <property type="nucleotide sequence ID" value="NZ_BAABJO010000007.1"/>
</dbReference>
<evidence type="ECO:0000256" key="2">
    <source>
        <dbReference type="ARBA" id="ARBA00022475"/>
    </source>
</evidence>
<protein>
    <submittedName>
        <fullName evidence="8">MFS transporter</fullName>
    </submittedName>
</protein>
<dbReference type="CDD" id="cd06173">
    <property type="entry name" value="MFS_MefA_like"/>
    <property type="match status" value="1"/>
</dbReference>
<dbReference type="InterPro" id="IPR020846">
    <property type="entry name" value="MFS_dom"/>
</dbReference>
<dbReference type="EMBL" id="BAABJO010000007">
    <property type="protein sequence ID" value="GAA5118734.1"/>
    <property type="molecule type" value="Genomic_DNA"/>
</dbReference>
<feature type="transmembrane region" description="Helical" evidence="6">
    <location>
        <begin position="319"/>
        <end position="340"/>
    </location>
</feature>
<dbReference type="PROSITE" id="PS50850">
    <property type="entry name" value="MFS"/>
    <property type="match status" value="1"/>
</dbReference>
<feature type="transmembrane region" description="Helical" evidence="6">
    <location>
        <begin position="385"/>
        <end position="402"/>
    </location>
</feature>
<gene>
    <name evidence="8" type="ORF">GCM10023320_23330</name>
</gene>
<name>A0ABP9NGN4_9PSEU</name>
<comment type="subcellular location">
    <subcellularLocation>
        <location evidence="1">Cell membrane</location>
        <topology evidence="1">Multi-pass membrane protein</topology>
    </subcellularLocation>
</comment>
<dbReference type="SUPFAM" id="SSF103473">
    <property type="entry name" value="MFS general substrate transporter"/>
    <property type="match status" value="1"/>
</dbReference>
<reference evidence="9" key="1">
    <citation type="journal article" date="2019" name="Int. J. Syst. Evol. Microbiol.">
        <title>The Global Catalogue of Microorganisms (GCM) 10K type strain sequencing project: providing services to taxonomists for standard genome sequencing and annotation.</title>
        <authorList>
            <consortium name="The Broad Institute Genomics Platform"/>
            <consortium name="The Broad Institute Genome Sequencing Center for Infectious Disease"/>
            <person name="Wu L."/>
            <person name="Ma J."/>
        </authorList>
    </citation>
    <scope>NUCLEOTIDE SEQUENCE [LARGE SCALE GENOMIC DNA]</scope>
    <source>
        <strain evidence="9">JCM 18302</strain>
    </source>
</reference>
<feature type="transmembrane region" description="Helical" evidence="6">
    <location>
        <begin position="97"/>
        <end position="113"/>
    </location>
</feature>
<feature type="transmembrane region" description="Helical" evidence="6">
    <location>
        <begin position="37"/>
        <end position="58"/>
    </location>
</feature>
<evidence type="ECO:0000313" key="8">
    <source>
        <dbReference type="EMBL" id="GAA5118734.1"/>
    </source>
</evidence>
<keyword evidence="2" id="KW-1003">Cell membrane</keyword>
<feature type="transmembrane region" description="Helical" evidence="6">
    <location>
        <begin position="294"/>
        <end position="313"/>
    </location>
</feature>
<feature type="transmembrane region" description="Helical" evidence="6">
    <location>
        <begin position="70"/>
        <end position="90"/>
    </location>
</feature>
<accession>A0ABP9NGN4</accession>
<evidence type="ECO:0000313" key="9">
    <source>
        <dbReference type="Proteomes" id="UP001500804"/>
    </source>
</evidence>
<evidence type="ECO:0000256" key="5">
    <source>
        <dbReference type="ARBA" id="ARBA00023136"/>
    </source>
</evidence>
<keyword evidence="9" id="KW-1185">Reference proteome</keyword>
<dbReference type="InterPro" id="IPR011701">
    <property type="entry name" value="MFS"/>
</dbReference>
<evidence type="ECO:0000259" key="7">
    <source>
        <dbReference type="PROSITE" id="PS50850"/>
    </source>
</evidence>
<dbReference type="Gene3D" id="1.20.1250.20">
    <property type="entry name" value="MFS general substrate transporter like domains"/>
    <property type="match status" value="1"/>
</dbReference>
<dbReference type="Proteomes" id="UP001500804">
    <property type="component" value="Unassembled WGS sequence"/>
</dbReference>
<keyword evidence="3 6" id="KW-0812">Transmembrane</keyword>
<sequence length="415" mass="42453">MIIGYRRVVAASGLANLGDGVRQVALPLLAAAITQDAVLVAGLTAVAYVPWMLLGLPIGALVDRSRPELFVLWAAVSRGVLFGLLTLALLLDVRSMLLLYAVAFLLGVGEAAYDNASQSLIPRVVEDADLERANSALVSVERLGQDLVGPAVGGLMFAAAASLPFAVSAAALLIAGVLVAGLWTPAPVVEGRSTPGAGDGRPAEPAGWVSGVLREAADGMRWLLGARFVRTIILTGAGLTFFTQTWEGLLVLLAVGPMGTSEAAFGLILAGGAVGGIVGAMLTAPLVRRFPQRTLQVVALAVAAVGNLVLAAFPTPVLAAVVLSTTSFSFALWNVLSVTIRQRLVPAAVLGRVNAASRTLSMTAAPLGALAGGGLAAVLDLRAPLWVSGLALVAVTALFVAATRDVGAVRERERD</sequence>
<dbReference type="PANTHER" id="PTHR23513:SF6">
    <property type="entry name" value="MAJOR FACILITATOR SUPERFAMILY ASSOCIATED DOMAIN-CONTAINING PROTEIN"/>
    <property type="match status" value="1"/>
</dbReference>
<dbReference type="PANTHER" id="PTHR23513">
    <property type="entry name" value="INTEGRAL MEMBRANE EFFLUX PROTEIN-RELATED"/>
    <property type="match status" value="1"/>
</dbReference>
<evidence type="ECO:0000256" key="1">
    <source>
        <dbReference type="ARBA" id="ARBA00004651"/>
    </source>
</evidence>
<feature type="transmembrane region" description="Helical" evidence="6">
    <location>
        <begin position="155"/>
        <end position="183"/>
    </location>
</feature>
<feature type="transmembrane region" description="Helical" evidence="6">
    <location>
        <begin position="360"/>
        <end position="379"/>
    </location>
</feature>
<feature type="transmembrane region" description="Helical" evidence="6">
    <location>
        <begin position="222"/>
        <end position="243"/>
    </location>
</feature>
<dbReference type="InterPro" id="IPR036259">
    <property type="entry name" value="MFS_trans_sf"/>
</dbReference>